<evidence type="ECO:0000313" key="1">
    <source>
        <dbReference type="EMBL" id="KAK0160426.1"/>
    </source>
</evidence>
<reference evidence="1" key="2">
    <citation type="submission" date="2023-03" db="EMBL/GenBank/DDBJ databases">
        <authorList>
            <person name="Inwood S.N."/>
            <person name="Skelly J.G."/>
            <person name="Guhlin J."/>
            <person name="Harrop T.W.R."/>
            <person name="Goldson S.G."/>
            <person name="Dearden P.K."/>
        </authorList>
    </citation>
    <scope>NUCLEOTIDE SEQUENCE</scope>
    <source>
        <strain evidence="1">Irish</strain>
        <tissue evidence="1">Whole body</tissue>
    </source>
</reference>
<organism evidence="1 2">
    <name type="scientific">Microctonus aethiopoides</name>
    <dbReference type="NCBI Taxonomy" id="144406"/>
    <lineage>
        <taxon>Eukaryota</taxon>
        <taxon>Metazoa</taxon>
        <taxon>Ecdysozoa</taxon>
        <taxon>Arthropoda</taxon>
        <taxon>Hexapoda</taxon>
        <taxon>Insecta</taxon>
        <taxon>Pterygota</taxon>
        <taxon>Neoptera</taxon>
        <taxon>Endopterygota</taxon>
        <taxon>Hymenoptera</taxon>
        <taxon>Apocrita</taxon>
        <taxon>Ichneumonoidea</taxon>
        <taxon>Braconidae</taxon>
        <taxon>Euphorinae</taxon>
        <taxon>Microctonus</taxon>
    </lineage>
</organism>
<dbReference type="Proteomes" id="UP001168990">
    <property type="component" value="Unassembled WGS sequence"/>
</dbReference>
<sequence length="153" mass="17341">MRRYSDVDTAIIEINVHTDRNAKEGENIIMRTDVIVDSHNIVVEPDFEKTINSSADNVVKKFENFHISTDHRVEKEFNDDSTLSSNATDVKSIRNLIQDKSNSEETLKTRSRDVRDEDDDIALLSVSSFGSILISVKANLNSRQHGFACLEDK</sequence>
<reference evidence="1" key="1">
    <citation type="journal article" date="2023" name="bioRxiv">
        <title>Scaffold-level genome assemblies of two parasitoid biocontrol wasps reveal the parthenogenesis mechanism and an associated novel virus.</title>
        <authorList>
            <person name="Inwood S."/>
            <person name="Skelly J."/>
            <person name="Guhlin J."/>
            <person name="Harrop T."/>
            <person name="Goldson S."/>
            <person name="Dearden P."/>
        </authorList>
    </citation>
    <scope>NUCLEOTIDE SEQUENCE</scope>
    <source>
        <strain evidence="1">Irish</strain>
        <tissue evidence="1">Whole body</tissue>
    </source>
</reference>
<protein>
    <submittedName>
        <fullName evidence="1">Uncharacterized protein</fullName>
    </submittedName>
</protein>
<accession>A0AA39F0W2</accession>
<dbReference type="EMBL" id="JAQQBS010001423">
    <property type="protein sequence ID" value="KAK0160426.1"/>
    <property type="molecule type" value="Genomic_DNA"/>
</dbReference>
<dbReference type="AlphaFoldDB" id="A0AA39F0W2"/>
<keyword evidence="2" id="KW-1185">Reference proteome</keyword>
<name>A0AA39F0W2_9HYME</name>
<proteinExistence type="predicted"/>
<gene>
    <name evidence="1" type="ORF">PV328_007837</name>
</gene>
<evidence type="ECO:0000313" key="2">
    <source>
        <dbReference type="Proteomes" id="UP001168990"/>
    </source>
</evidence>
<comment type="caution">
    <text evidence="1">The sequence shown here is derived from an EMBL/GenBank/DDBJ whole genome shotgun (WGS) entry which is preliminary data.</text>
</comment>